<keyword evidence="1" id="KW-1133">Transmembrane helix</keyword>
<sequence>MLTSDGNEQVLIGLLSNIYFWIFSISISSIFLLFKKYIYTRFQKIKIKKIDIRNVPKFISGNQIPVYPDSNDFINYVENELVIKNPKDELLIHELVIDDIEVLDYSYEDTIVQKGFDSPNQRVDFVMFNNGNKCSNQVDYQLFCWYLNRDSNEKILIFEDESKIKNLQGGDIKKIFSIDLTDYTISKHFSDDSPDFKQLVKLELINKFTKTVESEIEIPYVSSGKCFCRNMGGGTVPIDRTIIPIVELVSPYKQKCYKFTINHMLSKGENTFRFNILVDAPISLSYRVKILSNKKELAVYSQKPFFIKFPKYQFAYSTNENISYYLIKNGLDESDFEDVELREPSLINTVNGIKQEFNL</sequence>
<evidence type="ECO:0000256" key="1">
    <source>
        <dbReference type="SAM" id="Phobius"/>
    </source>
</evidence>
<organism evidence="2 3">
    <name type="scientific">Streptococcus oralis</name>
    <dbReference type="NCBI Taxonomy" id="1303"/>
    <lineage>
        <taxon>Bacteria</taxon>
        <taxon>Bacillati</taxon>
        <taxon>Bacillota</taxon>
        <taxon>Bacilli</taxon>
        <taxon>Lactobacillales</taxon>
        <taxon>Streptococcaceae</taxon>
        <taxon>Streptococcus</taxon>
    </lineage>
</organism>
<protein>
    <submittedName>
        <fullName evidence="2">Uncharacterized protein</fullName>
    </submittedName>
</protein>
<dbReference type="Proteomes" id="UP000071369">
    <property type="component" value="Unassembled WGS sequence"/>
</dbReference>
<evidence type="ECO:0000313" key="3">
    <source>
        <dbReference type="Proteomes" id="UP000071369"/>
    </source>
</evidence>
<proteinExistence type="predicted"/>
<accession>A0A139QX66</accession>
<reference evidence="2 3" key="1">
    <citation type="submission" date="2016-01" db="EMBL/GenBank/DDBJ databases">
        <title>Highly variable Streptococcus oralis are common among viridans streptococci isolated from primates.</title>
        <authorList>
            <person name="Denapaite D."/>
            <person name="Rieger M."/>
            <person name="Koendgen S."/>
            <person name="Brueckner R."/>
            <person name="Ochigava I."/>
            <person name="Kappeler P."/>
            <person name="Maetz-Rensing K."/>
            <person name="Leendertz F."/>
            <person name="Hakenbeck R."/>
        </authorList>
    </citation>
    <scope>NUCLEOTIDE SEQUENCE [LARGE SCALE GENOMIC DNA]</scope>
    <source>
        <strain evidence="2 3">DD25</strain>
    </source>
</reference>
<evidence type="ECO:0000313" key="2">
    <source>
        <dbReference type="EMBL" id="KXU06973.1"/>
    </source>
</evidence>
<dbReference type="EMBL" id="LQZC01000016">
    <property type="protein sequence ID" value="KXU06973.1"/>
    <property type="molecule type" value="Genomic_DNA"/>
</dbReference>
<name>A0A139QX66_STROR</name>
<gene>
    <name evidence="2" type="ORF">SORDD25_01662</name>
</gene>
<dbReference type="AlphaFoldDB" id="A0A139QX66"/>
<comment type="caution">
    <text evidence="2">The sequence shown here is derived from an EMBL/GenBank/DDBJ whole genome shotgun (WGS) entry which is preliminary data.</text>
</comment>
<keyword evidence="1" id="KW-0472">Membrane</keyword>
<dbReference type="PATRIC" id="fig|1303.86.peg.1700"/>
<feature type="transmembrane region" description="Helical" evidence="1">
    <location>
        <begin position="12"/>
        <end position="34"/>
    </location>
</feature>
<keyword evidence="1" id="KW-0812">Transmembrane</keyword>
<dbReference type="RefSeq" id="WP_061853093.1">
    <property type="nucleotide sequence ID" value="NZ_KQ970791.1"/>
</dbReference>